<dbReference type="InterPro" id="IPR039732">
    <property type="entry name" value="Hub1/Ubl5"/>
</dbReference>
<dbReference type="Proteomes" id="UP001408356">
    <property type="component" value="Unassembled WGS sequence"/>
</dbReference>
<comment type="caution">
    <text evidence="5">The sequence shown here is derived from an EMBL/GenBank/DDBJ whole genome shotgun (WGS) entry which is preliminary data.</text>
</comment>
<dbReference type="EMBL" id="JARVKF010000007">
    <property type="protein sequence ID" value="KAK9426055.1"/>
    <property type="molecule type" value="Genomic_DNA"/>
</dbReference>
<feature type="compositionally biased region" description="Basic and acidic residues" evidence="3">
    <location>
        <begin position="121"/>
        <end position="159"/>
    </location>
</feature>
<proteinExistence type="predicted"/>
<feature type="compositionally biased region" description="Basic residues" evidence="3">
    <location>
        <begin position="110"/>
        <end position="120"/>
    </location>
</feature>
<keyword evidence="2" id="KW-0833">Ubl conjugation pathway</keyword>
<dbReference type="SMART" id="SM00213">
    <property type="entry name" value="UBQ"/>
    <property type="match status" value="1"/>
</dbReference>
<reference evidence="5 6" key="1">
    <citation type="journal article" date="2024" name="J. Plant Pathol.">
        <title>Sequence and assembly of the genome of Seiridium unicorne, isolate CBS 538.82, causal agent of cypress canker disease.</title>
        <authorList>
            <person name="Scali E."/>
            <person name="Rocca G.D."/>
            <person name="Danti R."/>
            <person name="Garbelotto M."/>
            <person name="Barberini S."/>
            <person name="Baroncelli R."/>
            <person name="Emiliani G."/>
        </authorList>
    </citation>
    <scope>NUCLEOTIDE SEQUENCE [LARGE SCALE GENOMIC DNA]</scope>
    <source>
        <strain evidence="5 6">BM-138-508</strain>
    </source>
</reference>
<dbReference type="SUPFAM" id="SSF54236">
    <property type="entry name" value="Ubiquitin-like"/>
    <property type="match status" value="1"/>
</dbReference>
<dbReference type="InterPro" id="IPR000626">
    <property type="entry name" value="Ubiquitin-like_dom"/>
</dbReference>
<feature type="domain" description="Ubiquitin-like" evidence="4">
    <location>
        <begin position="176"/>
        <end position="245"/>
    </location>
</feature>
<sequence>MSDREASPPRRPARDSPPSKNRSRSRSPRRTEDRSRRPEHDSHSSRDKARNMDRRDRDGDDRRDRDREDRPRPKKKNFGGFAYKDKRRDDDRDDRDEDRRGGGGSSFRGYRNRSRSPRRRPRDDDGDRRGGDRGGSYRDGGARRDGGGRRERDREDTTKPPKRAAPKEMVPVQGFIVVHVNDRLGTKVAIPCLPTDTVGQFKILVASKIGRKPEEIKLQKQGERPLKDMITLADYEISNGRQLDLEVGTND</sequence>
<dbReference type="Gene3D" id="3.10.20.90">
    <property type="entry name" value="Phosphatidylinositol 3-kinase Catalytic Subunit, Chain A, domain 1"/>
    <property type="match status" value="1"/>
</dbReference>
<name>A0ABR2VGK0_9PEZI</name>
<dbReference type="InterPro" id="IPR029071">
    <property type="entry name" value="Ubiquitin-like_domsf"/>
</dbReference>
<organism evidence="5 6">
    <name type="scientific">Seiridium unicorne</name>
    <dbReference type="NCBI Taxonomy" id="138068"/>
    <lineage>
        <taxon>Eukaryota</taxon>
        <taxon>Fungi</taxon>
        <taxon>Dikarya</taxon>
        <taxon>Ascomycota</taxon>
        <taxon>Pezizomycotina</taxon>
        <taxon>Sordariomycetes</taxon>
        <taxon>Xylariomycetidae</taxon>
        <taxon>Amphisphaeriales</taxon>
        <taxon>Sporocadaceae</taxon>
        <taxon>Seiridium</taxon>
    </lineage>
</organism>
<feature type="compositionally biased region" description="Basic and acidic residues" evidence="3">
    <location>
        <begin position="29"/>
        <end position="71"/>
    </location>
</feature>
<feature type="compositionally biased region" description="Basic and acidic residues" evidence="3">
    <location>
        <begin position="1"/>
        <end position="14"/>
    </location>
</feature>
<evidence type="ECO:0000313" key="5">
    <source>
        <dbReference type="EMBL" id="KAK9426055.1"/>
    </source>
</evidence>
<keyword evidence="6" id="KW-1185">Reference proteome</keyword>
<evidence type="ECO:0000313" key="6">
    <source>
        <dbReference type="Proteomes" id="UP001408356"/>
    </source>
</evidence>
<protein>
    <recommendedName>
        <fullName evidence="1">Ubiquitin-like modifier HUB1</fullName>
    </recommendedName>
</protein>
<feature type="region of interest" description="Disordered" evidence="3">
    <location>
        <begin position="1"/>
        <end position="168"/>
    </location>
</feature>
<evidence type="ECO:0000256" key="1">
    <source>
        <dbReference type="ARBA" id="ARBA00014108"/>
    </source>
</evidence>
<accession>A0ABR2VGK0</accession>
<dbReference type="PROSITE" id="PS50053">
    <property type="entry name" value="UBIQUITIN_2"/>
    <property type="match status" value="1"/>
</dbReference>
<dbReference type="Pfam" id="PF00240">
    <property type="entry name" value="ubiquitin"/>
    <property type="match status" value="1"/>
</dbReference>
<evidence type="ECO:0000256" key="2">
    <source>
        <dbReference type="ARBA" id="ARBA00022786"/>
    </source>
</evidence>
<gene>
    <name evidence="5" type="ORF">SUNI508_12679</name>
</gene>
<evidence type="ECO:0000256" key="3">
    <source>
        <dbReference type="SAM" id="MobiDB-lite"/>
    </source>
</evidence>
<dbReference type="PANTHER" id="PTHR13042">
    <property type="entry name" value="UBIQUITIN-LIKE PROTEIN 5"/>
    <property type="match status" value="1"/>
</dbReference>
<evidence type="ECO:0000259" key="4">
    <source>
        <dbReference type="PROSITE" id="PS50053"/>
    </source>
</evidence>